<keyword evidence="1" id="KW-0479">Metal-binding</keyword>
<feature type="region of interest" description="Disordered" evidence="3">
    <location>
        <begin position="442"/>
        <end position="463"/>
    </location>
</feature>
<dbReference type="PANTHER" id="PTHR42648:SF32">
    <property type="entry name" value="RIBONUCLEASE H-LIKE DOMAIN, GAG-PRE-INTEGRASE DOMAIN PROTEIN-RELATED"/>
    <property type="match status" value="1"/>
</dbReference>
<dbReference type="InterPro" id="IPR036397">
    <property type="entry name" value="RNaseH_sf"/>
</dbReference>
<dbReference type="InterPro" id="IPR057670">
    <property type="entry name" value="SH3_retrovirus"/>
</dbReference>
<dbReference type="Pfam" id="PF13976">
    <property type="entry name" value="gag_pre-integrs"/>
    <property type="match status" value="1"/>
</dbReference>
<organism evidence="5">
    <name type="scientific">Tanacetum cinerariifolium</name>
    <name type="common">Dalmatian daisy</name>
    <name type="synonym">Chrysanthemum cinerariifolium</name>
    <dbReference type="NCBI Taxonomy" id="118510"/>
    <lineage>
        <taxon>Eukaryota</taxon>
        <taxon>Viridiplantae</taxon>
        <taxon>Streptophyta</taxon>
        <taxon>Embryophyta</taxon>
        <taxon>Tracheophyta</taxon>
        <taxon>Spermatophyta</taxon>
        <taxon>Magnoliopsida</taxon>
        <taxon>eudicotyledons</taxon>
        <taxon>Gunneridae</taxon>
        <taxon>Pentapetalae</taxon>
        <taxon>asterids</taxon>
        <taxon>campanulids</taxon>
        <taxon>Asterales</taxon>
        <taxon>Asteraceae</taxon>
        <taxon>Asteroideae</taxon>
        <taxon>Anthemideae</taxon>
        <taxon>Anthemidinae</taxon>
        <taxon>Tanacetum</taxon>
    </lineage>
</organism>
<feature type="domain" description="Integrase catalytic" evidence="4">
    <location>
        <begin position="1261"/>
        <end position="1355"/>
    </location>
</feature>
<name>A0A699H932_TANCI</name>
<comment type="caution">
    <text evidence="5">The sequence shown here is derived from an EMBL/GenBank/DDBJ whole genome shotgun (WGS) entry which is preliminary data.</text>
</comment>
<reference evidence="5" key="1">
    <citation type="journal article" date="2019" name="Sci. Rep.">
        <title>Draft genome of Tanacetum cinerariifolium, the natural source of mosquito coil.</title>
        <authorList>
            <person name="Yamashiro T."/>
            <person name="Shiraishi A."/>
            <person name="Satake H."/>
            <person name="Nakayama K."/>
        </authorList>
    </citation>
    <scope>NUCLEOTIDE SEQUENCE</scope>
</reference>
<dbReference type="PROSITE" id="PS50994">
    <property type="entry name" value="INTEGRASE"/>
    <property type="match status" value="1"/>
</dbReference>
<dbReference type="EMBL" id="BKCJ010106970">
    <property type="protein sequence ID" value="GEX41469.1"/>
    <property type="molecule type" value="Genomic_DNA"/>
</dbReference>
<dbReference type="SUPFAM" id="SSF56672">
    <property type="entry name" value="DNA/RNA polymerases"/>
    <property type="match status" value="1"/>
</dbReference>
<dbReference type="SUPFAM" id="SSF53098">
    <property type="entry name" value="Ribonuclease H-like"/>
    <property type="match status" value="2"/>
</dbReference>
<evidence type="ECO:0000313" key="5">
    <source>
        <dbReference type="EMBL" id="GEX41469.1"/>
    </source>
</evidence>
<feature type="compositionally biased region" description="Polar residues" evidence="3">
    <location>
        <begin position="197"/>
        <end position="206"/>
    </location>
</feature>
<feature type="region of interest" description="Disordered" evidence="3">
    <location>
        <begin position="1079"/>
        <end position="1099"/>
    </location>
</feature>
<dbReference type="InterPro" id="IPR039537">
    <property type="entry name" value="Retrotran_Ty1/copia-like"/>
</dbReference>
<evidence type="ECO:0000259" key="4">
    <source>
        <dbReference type="PROSITE" id="PS50994"/>
    </source>
</evidence>
<dbReference type="Gene3D" id="3.30.420.10">
    <property type="entry name" value="Ribonuclease H-like superfamily/Ribonuclease H"/>
    <property type="match status" value="1"/>
</dbReference>
<dbReference type="InterPro" id="IPR012337">
    <property type="entry name" value="RNaseH-like_sf"/>
</dbReference>
<dbReference type="InterPro" id="IPR043502">
    <property type="entry name" value="DNA/RNA_pol_sf"/>
</dbReference>
<dbReference type="PANTHER" id="PTHR42648">
    <property type="entry name" value="TRANSPOSASE, PUTATIVE-RELATED"/>
    <property type="match status" value="1"/>
</dbReference>
<feature type="compositionally biased region" description="Basic and acidic residues" evidence="3">
    <location>
        <begin position="451"/>
        <end position="463"/>
    </location>
</feature>
<sequence>MRIEQYFLMTDYSLWEVILNGDSPVPTRVVDGVLQPVTPTTAKQKLARKNELKAHGTLLMALPDKHQLKFNSYKDAKTLIDAIDKRFRGNTETKKSDCKSWPPSSLYDMFQPSGGYHAVLPPYTRTFMPPKPNLVFNTASTTVETDHLAFNVQLSPAKPDQDFPVSAVVPKINVTRPKHVYLVVIKSKSPIRRHITRNPSPKTNNLPPRVTAAKAPMGNPKHTLKDKEVIDSGCSRYITGNMSYLSDFEELNGGYVAFGGNPKGGKIFDKGKIMTDLLLPILFWAEAVNTACYVQNRVLVTKPHNKTPYELLHGRTPSIGFMRPFGCPVTILNTLDSLGKFDRKVDEGFLVGYSISSKAFRVFNNINRIIQETLHVNFLENKPIVAVVVLHEKAREEIDQQYVLFLVWSFGFINPQNNNGDAAFDGKEHDFDAKMPESEVNVSLSSCGQTRKQDNKTKKEAKGKSLVQSLTRYRDLNAKFEGCFDDNIKEVNTASSIVSIVGQISPNNTNIFSAAGPSNVAASPTYGRSSFIDASQLPDDPDMPKLEDIIYSDDDNDVGAEADFNNLETSITVSHILTTRVYKDHPVSQIIGDLSLTTQTRSMIKMAKDQGGLSQMFDDDFHTVCFLAFFHRMNPRGDKKDERGIVIKNKARLVAQGHTQAEEIKYEEVFALVARIEAIGLLLAYASFMGFMVYQMDVKSAFLYGTIKEEVYAYQPPGFKDPEHPNKVYKVVKALYGLHQALRAWYETLENYLLENGFQRSKIVQTLIIKKQKGDILLVQIYVDDIIFGATNKDLHKAFTKLMKDKFQMSSMRELTFFLGLQVKQKKDRIFISQDKYVAEILRKFGLNERKSASTPIDTEKPLLKDHDVENGVNAVGLKVSAVMDDESNQGRMISKMDKYDAVVLMDEKEEEKKVESAQVQGRQAESQAEIYKINMDHASKIKKEQESLDNKLTGFESASKDLNNLLVSQRLDKNKEFLDIMQFPPPAQVYSAPKKDLSWTCLLEFVDDTVTDYSRPTPSIDASKYNTSDLQSKADCPRVIKTNNTKNTRKSTVKYAEMETWPKNNYTHKSMTPRAVLHKPGTTPRVGNPQNNIDDKGYWDSGEKITGKGIIKTGKLKFEKVYCMKELKYNLFSVSQIYDNKNSVLFINSECIVLGKDFKLKDDTNVLLRTPRQHNMYSIDLNNIVPHKNLTCLVVKASIDESMLWHRMLVHLIFKTMNKLVRNNLVKGLPSKCFENDHTCVACLKGKQHKASCKTKLVNSVSKPLYTLYMDLFRPTYVSSLNHKWYCFVVTDDFSRFTWTFFLRTKDETSSILRNFITEIENLKDLKVKIIRCDNGGEFKNKEMNDFCTKKGIRREFRKFDAKGHKGYFVGYSLSSKAFMVFNKRTKKVEENLHVDFLENKLIKKGVGSNWLFDIDTLTNSMNYIPVVVVGKSSTNNSSTKDVASQDVKKDVSSLRYFALPNWFHKAHIEIRNSNAPDGCNADDPKSNGILNPTPTSKVSSADPVDPIVSLTVESKIPTISSLVPTVCLDISPKSLSGLRLITKGDFSQKETPSLRNALTLSNMFEDTFEVKADLSNMETSIPVSPTPTFRIHKDHPKSQIIGPVDTSIQTRHKSKEIEEQSFIATIHQKTNPKLL</sequence>
<accession>A0A699H932</accession>
<dbReference type="Pfam" id="PF00665">
    <property type="entry name" value="rve"/>
    <property type="match status" value="1"/>
</dbReference>
<feature type="region of interest" description="Disordered" evidence="3">
    <location>
        <begin position="1477"/>
        <end position="1503"/>
    </location>
</feature>
<dbReference type="Pfam" id="PF25597">
    <property type="entry name" value="SH3_retrovirus"/>
    <property type="match status" value="2"/>
</dbReference>
<protein>
    <submittedName>
        <fullName evidence="5">Putative ribonuclease H-like domain-containing protein</fullName>
    </submittedName>
</protein>
<dbReference type="GO" id="GO:0046872">
    <property type="term" value="F:metal ion binding"/>
    <property type="evidence" value="ECO:0007669"/>
    <property type="project" value="UniProtKB-KW"/>
</dbReference>
<dbReference type="GO" id="GO:0015074">
    <property type="term" value="P:DNA integration"/>
    <property type="evidence" value="ECO:0007669"/>
    <property type="project" value="InterPro"/>
</dbReference>
<feature type="region of interest" description="Disordered" evidence="3">
    <location>
        <begin position="194"/>
        <end position="225"/>
    </location>
</feature>
<dbReference type="InterPro" id="IPR001584">
    <property type="entry name" value="Integrase_cat-core"/>
</dbReference>
<proteinExistence type="predicted"/>
<evidence type="ECO:0000256" key="2">
    <source>
        <dbReference type="ARBA" id="ARBA00022801"/>
    </source>
</evidence>
<dbReference type="InterPro" id="IPR013103">
    <property type="entry name" value="RVT_2"/>
</dbReference>
<evidence type="ECO:0000256" key="1">
    <source>
        <dbReference type="ARBA" id="ARBA00022723"/>
    </source>
</evidence>
<gene>
    <name evidence="5" type="ORF">Tci_313444</name>
</gene>
<dbReference type="GO" id="GO:0016787">
    <property type="term" value="F:hydrolase activity"/>
    <property type="evidence" value="ECO:0007669"/>
    <property type="project" value="UniProtKB-KW"/>
</dbReference>
<keyword evidence="2" id="KW-0378">Hydrolase</keyword>
<dbReference type="Pfam" id="PF07727">
    <property type="entry name" value="RVT_2"/>
    <property type="match status" value="1"/>
</dbReference>
<dbReference type="InterPro" id="IPR025724">
    <property type="entry name" value="GAG-pre-integrase_dom"/>
</dbReference>
<feature type="compositionally biased region" description="Polar residues" evidence="3">
    <location>
        <begin position="1490"/>
        <end position="1501"/>
    </location>
</feature>
<evidence type="ECO:0000256" key="3">
    <source>
        <dbReference type="SAM" id="MobiDB-lite"/>
    </source>
</evidence>
<dbReference type="GO" id="GO:0003676">
    <property type="term" value="F:nucleic acid binding"/>
    <property type="evidence" value="ECO:0007669"/>
    <property type="project" value="InterPro"/>
</dbReference>